<dbReference type="Proteomes" id="UP000181909">
    <property type="component" value="Unassembled WGS sequence"/>
</dbReference>
<dbReference type="STRING" id="1893.SAMN02787144_1010101"/>
<evidence type="ECO:0000313" key="2">
    <source>
        <dbReference type="Proteomes" id="UP000181909"/>
    </source>
</evidence>
<accession>A0A1K2C6Y1</accession>
<reference evidence="1 2" key="1">
    <citation type="submission" date="2016-11" db="EMBL/GenBank/DDBJ databases">
        <authorList>
            <person name="Jaros S."/>
            <person name="Januszkiewicz K."/>
            <person name="Wedrychowicz H."/>
        </authorList>
    </citation>
    <scope>NUCLEOTIDE SEQUENCE [LARGE SCALE GENOMIC DNA]</scope>
    <source>
        <strain evidence="1 2">OK807</strain>
    </source>
</reference>
<evidence type="ECO:0000313" key="1">
    <source>
        <dbReference type="EMBL" id="SFY06791.1"/>
    </source>
</evidence>
<gene>
    <name evidence="1" type="ORF">SAMN02787144_1010101</name>
</gene>
<dbReference type="Gene3D" id="3.40.50.300">
    <property type="entry name" value="P-loop containing nucleotide triphosphate hydrolases"/>
    <property type="match status" value="1"/>
</dbReference>
<dbReference type="InterPro" id="IPR027417">
    <property type="entry name" value="P-loop_NTPase"/>
</dbReference>
<sequence length="370" mass="41343">MLVLEPVRTWTDSVPPPHRTLGWHVLEWTSHYLLQPDGPDAGGPWRFTPEQVRIVLRWYEIDDAGVFTRKQGTVRRLKGWGKDPFLAALALTEFVGPCRFGGWDRDGMPKAIPHPAPWVQVCAVSKDQTKNTMRLFPGMMSKRLVEEYGIDPGKEIIYSARGGVIEAVTSSPRTIEGGRATFVILNETHHWVSSNGGHDMAEVIAGNVGKSRGGGARTMEITNAPLPGEDSVAERTWYAYSKIVEGKNRDSGMYYDSVESPPVDLSDEDELRAGIIAARGDADWLDVDWIVSTIYAGTMPRERSQRMFLNQLVTASDQLIWRRTVDATREVVAEELEQMDGTNLGISLSRNQAVNVARRGIRPEDCRNRP</sequence>
<dbReference type="AlphaFoldDB" id="A0A1K2C6Y1"/>
<organism evidence="1 2">
    <name type="scientific">Streptomyces atratus</name>
    <dbReference type="NCBI Taxonomy" id="1893"/>
    <lineage>
        <taxon>Bacteria</taxon>
        <taxon>Bacillati</taxon>
        <taxon>Actinomycetota</taxon>
        <taxon>Actinomycetes</taxon>
        <taxon>Kitasatosporales</taxon>
        <taxon>Streptomycetaceae</taxon>
        <taxon>Streptomyces</taxon>
    </lineage>
</organism>
<evidence type="ECO:0008006" key="3">
    <source>
        <dbReference type="Google" id="ProtNLM"/>
    </source>
</evidence>
<name>A0A1K2C6Y1_STRAR</name>
<dbReference type="RefSeq" id="WP_256260058.1">
    <property type="nucleotide sequence ID" value="NZ_CP108276.1"/>
</dbReference>
<protein>
    <recommendedName>
        <fullName evidence="3">Terminase</fullName>
    </recommendedName>
</protein>
<proteinExistence type="predicted"/>
<dbReference type="EMBL" id="FPJO01000010">
    <property type="protein sequence ID" value="SFY06791.1"/>
    <property type="molecule type" value="Genomic_DNA"/>
</dbReference>